<proteinExistence type="predicted"/>
<dbReference type="RefSeq" id="WP_137627706.1">
    <property type="nucleotide sequence ID" value="NZ_BJDJ01000003.1"/>
</dbReference>
<organism evidence="1 2">
    <name type="scientific">Lactiplantibacillus daowaiensis</name>
    <dbReference type="NCBI Taxonomy" id="2559918"/>
    <lineage>
        <taxon>Bacteria</taxon>
        <taxon>Bacillati</taxon>
        <taxon>Bacillota</taxon>
        <taxon>Bacilli</taxon>
        <taxon>Lactobacillales</taxon>
        <taxon>Lactobacillaceae</taxon>
        <taxon>Lactiplantibacillus</taxon>
    </lineage>
</organism>
<gene>
    <name evidence="1" type="ORF">ACFP5Y_03730</name>
</gene>
<evidence type="ECO:0000313" key="2">
    <source>
        <dbReference type="Proteomes" id="UP001596282"/>
    </source>
</evidence>
<comment type="caution">
    <text evidence="1">The sequence shown here is derived from an EMBL/GenBank/DDBJ whole genome shotgun (WGS) entry which is preliminary data.</text>
</comment>
<evidence type="ECO:0000313" key="1">
    <source>
        <dbReference type="EMBL" id="MFC6180331.1"/>
    </source>
</evidence>
<name>A0ABW1RY78_9LACO</name>
<keyword evidence="2" id="KW-1185">Reference proteome</keyword>
<dbReference type="Proteomes" id="UP001596282">
    <property type="component" value="Unassembled WGS sequence"/>
</dbReference>
<accession>A0ABW1RY78</accession>
<protein>
    <submittedName>
        <fullName evidence="1">Uncharacterized protein</fullName>
    </submittedName>
</protein>
<dbReference type="EMBL" id="JBHSSC010000009">
    <property type="protein sequence ID" value="MFC6180331.1"/>
    <property type="molecule type" value="Genomic_DNA"/>
</dbReference>
<reference evidence="2" key="1">
    <citation type="journal article" date="2019" name="Int. J. Syst. Evol. Microbiol.">
        <title>The Global Catalogue of Microorganisms (GCM) 10K type strain sequencing project: providing services to taxonomists for standard genome sequencing and annotation.</title>
        <authorList>
            <consortium name="The Broad Institute Genomics Platform"/>
            <consortium name="The Broad Institute Genome Sequencing Center for Infectious Disease"/>
            <person name="Wu L."/>
            <person name="Ma J."/>
        </authorList>
    </citation>
    <scope>NUCLEOTIDE SEQUENCE [LARGE SCALE GENOMIC DNA]</scope>
    <source>
        <strain evidence="2">CCM 8933</strain>
    </source>
</reference>
<sequence>MIKTLKVANHWFNDSGDVEIVLLVPLDKSKELRNDLFWYDGNNRPLWSRGTELTDKDVLKTHCYKQRKMSSIDDIPNDCFMSMT</sequence>